<gene>
    <name evidence="2" type="ORF">RRG08_038269</name>
</gene>
<proteinExistence type="predicted"/>
<feature type="compositionally biased region" description="Basic residues" evidence="1">
    <location>
        <begin position="74"/>
        <end position="84"/>
    </location>
</feature>
<organism evidence="2 3">
    <name type="scientific">Elysia crispata</name>
    <name type="common">lettuce slug</name>
    <dbReference type="NCBI Taxonomy" id="231223"/>
    <lineage>
        <taxon>Eukaryota</taxon>
        <taxon>Metazoa</taxon>
        <taxon>Spiralia</taxon>
        <taxon>Lophotrochozoa</taxon>
        <taxon>Mollusca</taxon>
        <taxon>Gastropoda</taxon>
        <taxon>Heterobranchia</taxon>
        <taxon>Euthyneura</taxon>
        <taxon>Panpulmonata</taxon>
        <taxon>Sacoglossa</taxon>
        <taxon>Placobranchoidea</taxon>
        <taxon>Plakobranchidae</taxon>
        <taxon>Elysia</taxon>
    </lineage>
</organism>
<feature type="compositionally biased region" description="Basic and acidic residues" evidence="1">
    <location>
        <begin position="61"/>
        <end position="73"/>
    </location>
</feature>
<evidence type="ECO:0000313" key="3">
    <source>
        <dbReference type="Proteomes" id="UP001283361"/>
    </source>
</evidence>
<keyword evidence="3" id="KW-1185">Reference proteome</keyword>
<protein>
    <submittedName>
        <fullName evidence="2">Uncharacterized protein</fullName>
    </submittedName>
</protein>
<feature type="region of interest" description="Disordered" evidence="1">
    <location>
        <begin position="61"/>
        <end position="84"/>
    </location>
</feature>
<comment type="caution">
    <text evidence="2">The sequence shown here is derived from an EMBL/GenBank/DDBJ whole genome shotgun (WGS) entry which is preliminary data.</text>
</comment>
<sequence length="84" mass="9957">MFWLRRSRTWSLNDSTGVNIIILEVIVSGVQPELHAPCLSCPLEFLENSFDDMESVLTGERRMRSDQIQDKQRLERRRRREVPL</sequence>
<name>A0AAE1AN58_9GAST</name>
<accession>A0AAE1AN58</accession>
<evidence type="ECO:0000256" key="1">
    <source>
        <dbReference type="SAM" id="MobiDB-lite"/>
    </source>
</evidence>
<evidence type="ECO:0000313" key="2">
    <source>
        <dbReference type="EMBL" id="KAK3790778.1"/>
    </source>
</evidence>
<dbReference type="EMBL" id="JAWDGP010001519">
    <property type="protein sequence ID" value="KAK3790778.1"/>
    <property type="molecule type" value="Genomic_DNA"/>
</dbReference>
<dbReference type="AlphaFoldDB" id="A0AAE1AN58"/>
<dbReference type="Proteomes" id="UP001283361">
    <property type="component" value="Unassembled WGS sequence"/>
</dbReference>
<reference evidence="2" key="1">
    <citation type="journal article" date="2023" name="G3 (Bethesda)">
        <title>A reference genome for the long-term kleptoplast-retaining sea slug Elysia crispata morphotype clarki.</title>
        <authorList>
            <person name="Eastman K.E."/>
            <person name="Pendleton A.L."/>
            <person name="Shaikh M.A."/>
            <person name="Suttiyut T."/>
            <person name="Ogas R."/>
            <person name="Tomko P."/>
            <person name="Gavelis G."/>
            <person name="Widhalm J.R."/>
            <person name="Wisecaver J.H."/>
        </authorList>
    </citation>
    <scope>NUCLEOTIDE SEQUENCE</scope>
    <source>
        <strain evidence="2">ECLA1</strain>
    </source>
</reference>